<comment type="caution">
    <text evidence="1">The sequence shown here is derived from an EMBL/GenBank/DDBJ whole genome shotgun (WGS) entry which is preliminary data.</text>
</comment>
<protein>
    <submittedName>
        <fullName evidence="1">Uncharacterized protein</fullName>
    </submittedName>
</protein>
<accession>A0AB36EH85</accession>
<gene>
    <name evidence="1" type="ORF">A6U91_10625</name>
</gene>
<sequence>MIFHKLHQTQLVAGSVTSQIRRPSTRIAFSHDGNRKGKLFLQMFNFAQQRFNSRLRIAIMTLDDISSYVVRPYRGDFFRIGHIG</sequence>
<dbReference type="AlphaFoldDB" id="A0AB36EH85"/>
<reference evidence="1 2" key="1">
    <citation type="journal article" date="2016" name="PeerJ">
        <title>Gall-ID: tools for genotyping gall-causing phytopathogenic bacteria.</title>
        <authorList>
            <person name="Davis E.W.II."/>
            <person name="Weisberg A.J."/>
            <person name="Tabima J.F."/>
            <person name="Grunwald N.J."/>
            <person name="Chang J.H."/>
        </authorList>
    </citation>
    <scope>NUCLEOTIDE SEQUENCE [LARGE SCALE GENOMIC DNA]</scope>
    <source>
        <strain evidence="1 2">N2/73</strain>
    </source>
</reference>
<name>A0AB36EH85_AGRTU</name>
<proteinExistence type="predicted"/>
<organism evidence="1 2">
    <name type="scientific">Agrobacterium tumefaciens</name>
    <dbReference type="NCBI Taxonomy" id="358"/>
    <lineage>
        <taxon>Bacteria</taxon>
        <taxon>Pseudomonadati</taxon>
        <taxon>Pseudomonadota</taxon>
        <taxon>Alphaproteobacteria</taxon>
        <taxon>Hyphomicrobiales</taxon>
        <taxon>Rhizobiaceae</taxon>
        <taxon>Rhizobium/Agrobacterium group</taxon>
        <taxon>Agrobacterium</taxon>
        <taxon>Agrobacterium tumefaciens complex</taxon>
    </lineage>
</organism>
<evidence type="ECO:0000313" key="2">
    <source>
        <dbReference type="Proteomes" id="UP000093451"/>
    </source>
</evidence>
<evidence type="ECO:0000313" key="1">
    <source>
        <dbReference type="EMBL" id="OCJ35697.1"/>
    </source>
</evidence>
<dbReference type="Proteomes" id="UP000093451">
    <property type="component" value="Unassembled WGS sequence"/>
</dbReference>
<dbReference type="EMBL" id="LXKT01000022">
    <property type="protein sequence ID" value="OCJ35697.1"/>
    <property type="molecule type" value="Genomic_DNA"/>
</dbReference>